<feature type="signal peptide" evidence="12">
    <location>
        <begin position="1"/>
        <end position="21"/>
    </location>
</feature>
<evidence type="ECO:0000256" key="12">
    <source>
        <dbReference type="SAM" id="SignalP"/>
    </source>
</evidence>
<keyword evidence="5 11" id="KW-0812">Transmembrane</keyword>
<gene>
    <name evidence="14" type="ORF">CLV32_0813</name>
</gene>
<feature type="domain" description="TonB-dependent receptor plug" evidence="13">
    <location>
        <begin position="68"/>
        <end position="166"/>
    </location>
</feature>
<dbReference type="InterPro" id="IPR036942">
    <property type="entry name" value="Beta-barrel_TonB_sf"/>
</dbReference>
<dbReference type="OrthoDB" id="9775095at2"/>
<evidence type="ECO:0000256" key="5">
    <source>
        <dbReference type="ARBA" id="ARBA00022692"/>
    </source>
</evidence>
<evidence type="ECO:0000256" key="1">
    <source>
        <dbReference type="ARBA" id="ARBA00004571"/>
    </source>
</evidence>
<protein>
    <submittedName>
        <fullName evidence="14">Iron complex outermembrane receptor protein</fullName>
    </submittedName>
</protein>
<dbReference type="GO" id="GO:0009279">
    <property type="term" value="C:cell outer membrane"/>
    <property type="evidence" value="ECO:0007669"/>
    <property type="project" value="UniProtKB-SubCell"/>
</dbReference>
<dbReference type="EMBL" id="SNWM01000001">
    <property type="protein sequence ID" value="TDO24524.1"/>
    <property type="molecule type" value="Genomic_DNA"/>
</dbReference>
<evidence type="ECO:0000259" key="13">
    <source>
        <dbReference type="Pfam" id="PF07715"/>
    </source>
</evidence>
<dbReference type="Proteomes" id="UP000295499">
    <property type="component" value="Unassembled WGS sequence"/>
</dbReference>
<proteinExistence type="inferred from homology"/>
<dbReference type="SUPFAM" id="SSF56935">
    <property type="entry name" value="Porins"/>
    <property type="match status" value="1"/>
</dbReference>
<dbReference type="CDD" id="cd01347">
    <property type="entry name" value="ligand_gated_channel"/>
    <property type="match status" value="1"/>
</dbReference>
<dbReference type="PANTHER" id="PTHR32552:SF68">
    <property type="entry name" value="FERRICHROME OUTER MEMBRANE TRANSPORTER_PHAGE RECEPTOR"/>
    <property type="match status" value="1"/>
</dbReference>
<dbReference type="GO" id="GO:0015344">
    <property type="term" value="F:siderophore uptake transmembrane transporter activity"/>
    <property type="evidence" value="ECO:0007669"/>
    <property type="project" value="TreeGrafter"/>
</dbReference>
<organism evidence="14 15">
    <name type="scientific">Pedobacter duraquae</name>
    <dbReference type="NCBI Taxonomy" id="425511"/>
    <lineage>
        <taxon>Bacteria</taxon>
        <taxon>Pseudomonadati</taxon>
        <taxon>Bacteroidota</taxon>
        <taxon>Sphingobacteriia</taxon>
        <taxon>Sphingobacteriales</taxon>
        <taxon>Sphingobacteriaceae</taxon>
        <taxon>Pedobacter</taxon>
    </lineage>
</organism>
<keyword evidence="14" id="KW-0675">Receptor</keyword>
<evidence type="ECO:0000256" key="10">
    <source>
        <dbReference type="ARBA" id="ARBA00023237"/>
    </source>
</evidence>
<dbReference type="AlphaFoldDB" id="A0A4R6IQA3"/>
<evidence type="ECO:0000313" key="14">
    <source>
        <dbReference type="EMBL" id="TDO24524.1"/>
    </source>
</evidence>
<evidence type="ECO:0000313" key="15">
    <source>
        <dbReference type="Proteomes" id="UP000295499"/>
    </source>
</evidence>
<keyword evidence="8" id="KW-0406">Ion transport</keyword>
<dbReference type="InterPro" id="IPR039426">
    <property type="entry name" value="TonB-dep_rcpt-like"/>
</dbReference>
<dbReference type="Gene3D" id="2.170.130.10">
    <property type="entry name" value="TonB-dependent receptor, plug domain"/>
    <property type="match status" value="1"/>
</dbReference>
<keyword evidence="2 11" id="KW-0813">Transport</keyword>
<dbReference type="InterPro" id="IPR012910">
    <property type="entry name" value="Plug_dom"/>
</dbReference>
<evidence type="ECO:0000256" key="2">
    <source>
        <dbReference type="ARBA" id="ARBA00022448"/>
    </source>
</evidence>
<dbReference type="PANTHER" id="PTHR32552">
    <property type="entry name" value="FERRICHROME IRON RECEPTOR-RELATED"/>
    <property type="match status" value="1"/>
</dbReference>
<dbReference type="PROSITE" id="PS52016">
    <property type="entry name" value="TONB_DEPENDENT_REC_3"/>
    <property type="match status" value="1"/>
</dbReference>
<reference evidence="14 15" key="1">
    <citation type="submission" date="2019-03" db="EMBL/GenBank/DDBJ databases">
        <title>Genomic Encyclopedia of Archaeal and Bacterial Type Strains, Phase II (KMG-II): from individual species to whole genera.</title>
        <authorList>
            <person name="Goeker M."/>
        </authorList>
    </citation>
    <scope>NUCLEOTIDE SEQUENCE [LARGE SCALE GENOMIC DNA]</scope>
    <source>
        <strain evidence="14 15">DSM 19034</strain>
    </source>
</reference>
<evidence type="ECO:0000256" key="8">
    <source>
        <dbReference type="ARBA" id="ARBA00023065"/>
    </source>
</evidence>
<evidence type="ECO:0000256" key="3">
    <source>
        <dbReference type="ARBA" id="ARBA00022452"/>
    </source>
</evidence>
<evidence type="ECO:0000256" key="4">
    <source>
        <dbReference type="ARBA" id="ARBA00022496"/>
    </source>
</evidence>
<keyword evidence="15" id="KW-1185">Reference proteome</keyword>
<dbReference type="RefSeq" id="WP_133552586.1">
    <property type="nucleotide sequence ID" value="NZ_SNWM01000001.1"/>
</dbReference>
<accession>A0A4R6IQA3</accession>
<evidence type="ECO:0000256" key="11">
    <source>
        <dbReference type="PROSITE-ProRule" id="PRU01360"/>
    </source>
</evidence>
<dbReference type="InterPro" id="IPR037066">
    <property type="entry name" value="Plug_dom_sf"/>
</dbReference>
<evidence type="ECO:0000256" key="9">
    <source>
        <dbReference type="ARBA" id="ARBA00023136"/>
    </source>
</evidence>
<keyword evidence="10 11" id="KW-0998">Cell outer membrane</keyword>
<keyword evidence="7" id="KW-0408">Iron</keyword>
<comment type="similarity">
    <text evidence="11">Belongs to the TonB-dependent receptor family.</text>
</comment>
<sequence>MYKKLYLLVIISIIIHGTAYAQSARKTIAVDTASHTNKLNEVHIKARKSAKIRKDTISASLKLDLPILQIPQNVISVSSALLQQQGTLELKDAARNASGVYFGYNSTPFDNSAVLQIRGFQGFTTLNGMSRRFSYGASIDDEALIENVEFVKGPAGFLNANAEPGGSVNIVTKTPAQQHLNVVQTAGSFGLYRIAVDAGSAVKPRGFSARFNVAYQHKDSYLDFLKTEKYVVAPILQYNFSPGTFVLAEYNLVRGEAKNGASINKFRNQDDALKDAIRLNYSDAPGLPKSFAQNETGRFVIKHKFSDNWQITSQTSYLSAPYQTWYMTSKGSAVNFDTRGNTLRRASYTIGNGNTVNSQLFINGKLSTGSVKHQLLFGAEYTNSKDSISLNNGKVEFAYNKNTYINSVDPALVRQTTRTVKINNNTFLKSGFLYDNITLQNKLLLTLGARYTMYDNDRFNTTARGAQPVKAFKQHAVTPRAALTFLADSATSVFLLFDQSFVPQSGLLATATDPITKEVSSSSAADPQRGNDLELGLKRNWFQSRLLTTMNGFHTTKTNVLVTDYEHAGYVKQIGEVTSNGVEVDVIGNITDKFSISTNYTFVKARITKDVDEEQLGKELSQTPQQILNTWMQYSIPLQNMASVAFSIGQVTQLKRSTSETHEYIPNFTKFDAGISYTTDRYFLRLLADNLTGKRYMSSGDILLNDTGGKNYYFIEGEPFNIKVSAGIKF</sequence>
<evidence type="ECO:0000256" key="6">
    <source>
        <dbReference type="ARBA" id="ARBA00022729"/>
    </source>
</evidence>
<name>A0A4R6IQA3_9SPHI</name>
<keyword evidence="9 11" id="KW-0472">Membrane</keyword>
<feature type="chain" id="PRO_5020969988" evidence="12">
    <location>
        <begin position="22"/>
        <end position="730"/>
    </location>
</feature>
<keyword evidence="4" id="KW-0410">Iron transport</keyword>
<keyword evidence="3 11" id="KW-1134">Transmembrane beta strand</keyword>
<keyword evidence="6 12" id="KW-0732">Signal</keyword>
<dbReference type="Gene3D" id="2.40.170.20">
    <property type="entry name" value="TonB-dependent receptor, beta-barrel domain"/>
    <property type="match status" value="1"/>
</dbReference>
<comment type="caution">
    <text evidence="14">The sequence shown here is derived from an EMBL/GenBank/DDBJ whole genome shotgun (WGS) entry which is preliminary data.</text>
</comment>
<evidence type="ECO:0000256" key="7">
    <source>
        <dbReference type="ARBA" id="ARBA00023004"/>
    </source>
</evidence>
<dbReference type="Pfam" id="PF07715">
    <property type="entry name" value="Plug"/>
    <property type="match status" value="1"/>
</dbReference>
<comment type="subcellular location">
    <subcellularLocation>
        <location evidence="1 11">Cell outer membrane</location>
        <topology evidence="1 11">Multi-pass membrane protein</topology>
    </subcellularLocation>
</comment>